<evidence type="ECO:0000256" key="4">
    <source>
        <dbReference type="ARBA" id="ARBA00022840"/>
    </source>
</evidence>
<dbReference type="PANTHER" id="PTHR47690:SF1">
    <property type="entry name" value="GLUCOKINASE"/>
    <property type="match status" value="1"/>
</dbReference>
<dbReference type="Proteomes" id="UP000291562">
    <property type="component" value="Chromosome"/>
</dbReference>
<dbReference type="PANTHER" id="PTHR47690">
    <property type="entry name" value="GLUCOKINASE"/>
    <property type="match status" value="1"/>
</dbReference>
<keyword evidence="2 5" id="KW-0547">Nucleotide-binding</keyword>
<dbReference type="GO" id="GO:0005524">
    <property type="term" value="F:ATP binding"/>
    <property type="evidence" value="ECO:0007669"/>
    <property type="project" value="UniProtKB-UniRule"/>
</dbReference>
<dbReference type="InterPro" id="IPR050201">
    <property type="entry name" value="Bacterial_glucokinase"/>
</dbReference>
<dbReference type="Gene3D" id="3.40.367.20">
    <property type="match status" value="1"/>
</dbReference>
<dbReference type="Gene3D" id="3.30.420.40">
    <property type="match status" value="1"/>
</dbReference>
<keyword evidence="8" id="KW-1185">Reference proteome</keyword>
<dbReference type="GO" id="GO:0005536">
    <property type="term" value="F:D-glucose binding"/>
    <property type="evidence" value="ECO:0007669"/>
    <property type="project" value="InterPro"/>
</dbReference>
<dbReference type="InterPro" id="IPR003836">
    <property type="entry name" value="Glucokinase"/>
</dbReference>
<proteinExistence type="inferred from homology"/>
<dbReference type="NCBIfam" id="TIGR00749">
    <property type="entry name" value="glk"/>
    <property type="match status" value="1"/>
</dbReference>
<dbReference type="CDD" id="cd24008">
    <property type="entry name" value="ASKHA_NBD_GLK"/>
    <property type="match status" value="1"/>
</dbReference>
<comment type="subcellular location">
    <subcellularLocation>
        <location evidence="5">Cytoplasm</location>
    </subcellularLocation>
</comment>
<dbReference type="OrthoDB" id="9800595at2"/>
<dbReference type="InterPro" id="IPR043129">
    <property type="entry name" value="ATPase_NBD"/>
</dbReference>
<keyword evidence="4 5" id="KW-0067">ATP-binding</keyword>
<evidence type="ECO:0000256" key="2">
    <source>
        <dbReference type="ARBA" id="ARBA00022741"/>
    </source>
</evidence>
<evidence type="ECO:0000313" key="8">
    <source>
        <dbReference type="Proteomes" id="UP000291562"/>
    </source>
</evidence>
<name>A0A411HKK0_9GAMM</name>
<comment type="caution">
    <text evidence="5">Lacks conserved residue(s) required for the propagation of feature annotation.</text>
</comment>
<dbReference type="EC" id="2.7.1.2" evidence="5"/>
<keyword evidence="1 5" id="KW-0808">Transferase</keyword>
<evidence type="ECO:0000313" key="7">
    <source>
        <dbReference type="EMBL" id="QBB71045.1"/>
    </source>
</evidence>
<evidence type="ECO:0000256" key="3">
    <source>
        <dbReference type="ARBA" id="ARBA00022777"/>
    </source>
</evidence>
<reference evidence="7 8" key="1">
    <citation type="submission" date="2019-01" db="EMBL/GenBank/DDBJ databases">
        <title>Pseudolysobacter antarctica gen. nov., sp. nov., isolated from Fildes Peninsula, Antarctica.</title>
        <authorList>
            <person name="Wei Z."/>
            <person name="Peng F."/>
        </authorList>
    </citation>
    <scope>NUCLEOTIDE SEQUENCE [LARGE SCALE GENOMIC DNA]</scope>
    <source>
        <strain evidence="7 8">AQ6-296</strain>
    </source>
</reference>
<dbReference type="GO" id="GO:0004340">
    <property type="term" value="F:glucokinase activity"/>
    <property type="evidence" value="ECO:0007669"/>
    <property type="project" value="UniProtKB-UniRule"/>
</dbReference>
<accession>A0A411HKK0</accession>
<gene>
    <name evidence="5 7" type="primary">glk</name>
    <name evidence="7" type="ORF">ELE36_12170</name>
</gene>
<dbReference type="Pfam" id="PF02685">
    <property type="entry name" value="Glucokinase"/>
    <property type="match status" value="1"/>
</dbReference>
<dbReference type="AlphaFoldDB" id="A0A411HKK0"/>
<evidence type="ECO:0000256" key="5">
    <source>
        <dbReference type="HAMAP-Rule" id="MF_00524"/>
    </source>
</evidence>
<dbReference type="SUPFAM" id="SSF53067">
    <property type="entry name" value="Actin-like ATPase domain"/>
    <property type="match status" value="1"/>
</dbReference>
<dbReference type="GO" id="GO:0005829">
    <property type="term" value="C:cytosol"/>
    <property type="evidence" value="ECO:0007669"/>
    <property type="project" value="TreeGrafter"/>
</dbReference>
<evidence type="ECO:0000256" key="1">
    <source>
        <dbReference type="ARBA" id="ARBA00022679"/>
    </source>
</evidence>
<protein>
    <recommendedName>
        <fullName evidence="5">Glucokinase</fullName>
        <ecNumber evidence="5">2.7.1.2</ecNumber>
    </recommendedName>
    <alternativeName>
        <fullName evidence="5">Glucose kinase</fullName>
    </alternativeName>
</protein>
<dbReference type="EMBL" id="CP035704">
    <property type="protein sequence ID" value="QBB71045.1"/>
    <property type="molecule type" value="Genomic_DNA"/>
</dbReference>
<sequence>MSDEKNSSTLVADLGGTNVRFGLAQTTQARPLIDSSIRHYAVADFASLADAALQYLAEIGSKPQRGVFAVAGKVTNDEVRITNHPWVISTAQTRRDLDLLSLHIVNDFAGLSMAVPLLAATDVEKIGNADVTIAANSRCRTIGVIGPGTGLGVGAFLLRDGKPEILETEGGHTGFAPGTPEEIEILQYLAKRYGRVSNERLICGSGMVNVYQALCALADVPAQDFSPAQVTEHAQAGSDAQCVRTVDIFCALLGSIAGDLVLTIGAWDGIYLAGGIVPPLLPWLRKAEFRRRFEDKGRFATAMQRVPTLAITYPYAGLLGAAATAVVDGGGRLVALTPSESAVA</sequence>
<evidence type="ECO:0000256" key="6">
    <source>
        <dbReference type="RuleBase" id="RU004046"/>
    </source>
</evidence>
<comment type="similarity">
    <text evidence="5 6">Belongs to the bacterial glucokinase family.</text>
</comment>
<dbReference type="GO" id="GO:0006096">
    <property type="term" value="P:glycolytic process"/>
    <property type="evidence" value="ECO:0007669"/>
    <property type="project" value="UniProtKB-UniRule"/>
</dbReference>
<keyword evidence="3 5" id="KW-0418">Kinase</keyword>
<organism evidence="7 8">
    <name type="scientific">Pseudolysobacter antarcticus</name>
    <dbReference type="NCBI Taxonomy" id="2511995"/>
    <lineage>
        <taxon>Bacteria</taxon>
        <taxon>Pseudomonadati</taxon>
        <taxon>Pseudomonadota</taxon>
        <taxon>Gammaproteobacteria</taxon>
        <taxon>Lysobacterales</taxon>
        <taxon>Rhodanobacteraceae</taxon>
        <taxon>Pseudolysobacter</taxon>
    </lineage>
</organism>
<dbReference type="HAMAP" id="MF_00524">
    <property type="entry name" value="Glucokinase"/>
    <property type="match status" value="1"/>
</dbReference>
<dbReference type="KEGG" id="xbc:ELE36_12170"/>
<keyword evidence="5" id="KW-0324">Glycolysis</keyword>
<dbReference type="RefSeq" id="WP_129833664.1">
    <property type="nucleotide sequence ID" value="NZ_CP035704.1"/>
</dbReference>
<keyword evidence="5" id="KW-0963">Cytoplasm</keyword>
<comment type="catalytic activity">
    <reaction evidence="5">
        <text>D-glucose + ATP = D-glucose 6-phosphate + ADP + H(+)</text>
        <dbReference type="Rhea" id="RHEA:17825"/>
        <dbReference type="ChEBI" id="CHEBI:4167"/>
        <dbReference type="ChEBI" id="CHEBI:15378"/>
        <dbReference type="ChEBI" id="CHEBI:30616"/>
        <dbReference type="ChEBI" id="CHEBI:61548"/>
        <dbReference type="ChEBI" id="CHEBI:456216"/>
        <dbReference type="EC" id="2.7.1.2"/>
    </reaction>
</comment>
<dbReference type="NCBIfam" id="NF009073">
    <property type="entry name" value="PRK12408.1"/>
    <property type="match status" value="1"/>
</dbReference>